<dbReference type="Proteomes" id="UP001500433">
    <property type="component" value="Unassembled WGS sequence"/>
</dbReference>
<sequence length="144" mass="16277">MKRTGLVLIVILSLISCSNNDKKAANKLVGTWDMVYAEMIENDSLKIKDLTNTRFIKIINHSHFSFFNQENNSPKSYYSGAGTYTLNGNSYMETLNFAAVSAIKNHTFPFTIAFKGDTLIQSGIEEVKQAGIKRKIIEKYIRIN</sequence>
<name>A0ABP9F2A1_9FLAO</name>
<dbReference type="EMBL" id="BAABJH010000001">
    <property type="protein sequence ID" value="GAA4892204.1"/>
    <property type="molecule type" value="Genomic_DNA"/>
</dbReference>
<gene>
    <name evidence="1" type="ORF">GCM10023311_15820</name>
</gene>
<organism evidence="1 2">
    <name type="scientific">Flaviramulus aquimarinus</name>
    <dbReference type="NCBI Taxonomy" id="1170456"/>
    <lineage>
        <taxon>Bacteria</taxon>
        <taxon>Pseudomonadati</taxon>
        <taxon>Bacteroidota</taxon>
        <taxon>Flavobacteriia</taxon>
        <taxon>Flavobacteriales</taxon>
        <taxon>Flavobacteriaceae</taxon>
        <taxon>Flaviramulus</taxon>
    </lineage>
</organism>
<keyword evidence="2" id="KW-1185">Reference proteome</keyword>
<accession>A0ABP9F2A1</accession>
<reference evidence="2" key="1">
    <citation type="journal article" date="2019" name="Int. J. Syst. Evol. Microbiol.">
        <title>The Global Catalogue of Microorganisms (GCM) 10K type strain sequencing project: providing services to taxonomists for standard genome sequencing and annotation.</title>
        <authorList>
            <consortium name="The Broad Institute Genomics Platform"/>
            <consortium name="The Broad Institute Genome Sequencing Center for Infectious Disease"/>
            <person name="Wu L."/>
            <person name="Ma J."/>
        </authorList>
    </citation>
    <scope>NUCLEOTIDE SEQUENCE [LARGE SCALE GENOMIC DNA]</scope>
    <source>
        <strain evidence="2">JCM 18274</strain>
    </source>
</reference>
<dbReference type="RefSeq" id="WP_345273581.1">
    <property type="nucleotide sequence ID" value="NZ_BAABJH010000001.1"/>
</dbReference>
<dbReference type="Gene3D" id="2.40.128.490">
    <property type="entry name" value="Uncharacterised protein PF14869, DUF4488"/>
    <property type="match status" value="1"/>
</dbReference>
<proteinExistence type="predicted"/>
<protein>
    <recommendedName>
        <fullName evidence="3">Lipocalin-like domain-containing protein</fullName>
    </recommendedName>
</protein>
<dbReference type="PROSITE" id="PS51257">
    <property type="entry name" value="PROKAR_LIPOPROTEIN"/>
    <property type="match status" value="1"/>
</dbReference>
<evidence type="ECO:0000313" key="2">
    <source>
        <dbReference type="Proteomes" id="UP001500433"/>
    </source>
</evidence>
<evidence type="ECO:0008006" key="3">
    <source>
        <dbReference type="Google" id="ProtNLM"/>
    </source>
</evidence>
<evidence type="ECO:0000313" key="1">
    <source>
        <dbReference type="EMBL" id="GAA4892204.1"/>
    </source>
</evidence>
<comment type="caution">
    <text evidence="1">The sequence shown here is derived from an EMBL/GenBank/DDBJ whole genome shotgun (WGS) entry which is preliminary data.</text>
</comment>